<evidence type="ECO:0000256" key="1">
    <source>
        <dbReference type="SAM" id="MobiDB-lite"/>
    </source>
</evidence>
<comment type="caution">
    <text evidence="2">The sequence shown here is derived from an EMBL/GenBank/DDBJ whole genome shotgun (WGS) entry which is preliminary data.</text>
</comment>
<protein>
    <submittedName>
        <fullName evidence="2">Uncharacterized protein</fullName>
    </submittedName>
</protein>
<accession>A0A8T0HE06</accession>
<organism evidence="2 3">
    <name type="scientific">Ceratodon purpureus</name>
    <name type="common">Fire moss</name>
    <name type="synonym">Dicranum purpureum</name>
    <dbReference type="NCBI Taxonomy" id="3225"/>
    <lineage>
        <taxon>Eukaryota</taxon>
        <taxon>Viridiplantae</taxon>
        <taxon>Streptophyta</taxon>
        <taxon>Embryophyta</taxon>
        <taxon>Bryophyta</taxon>
        <taxon>Bryophytina</taxon>
        <taxon>Bryopsida</taxon>
        <taxon>Dicranidae</taxon>
        <taxon>Pseudoditrichales</taxon>
        <taxon>Ditrichaceae</taxon>
        <taxon>Ceratodon</taxon>
    </lineage>
</organism>
<proteinExistence type="predicted"/>
<sequence>PQYLRRTLHLDVFNACHVGPRSLSKHSRAFNPKNHPFTTMTTSTSYKTLLQHSTPLIPMTILKPIPEPMRHRKARARTSTQSRKTAQKTTTQPTTAQQHEPELQPRHSFTRTTAFTPTPPEAG</sequence>
<evidence type="ECO:0000313" key="2">
    <source>
        <dbReference type="EMBL" id="KAG0570036.1"/>
    </source>
</evidence>
<feature type="region of interest" description="Disordered" evidence="1">
    <location>
        <begin position="65"/>
        <end position="123"/>
    </location>
</feature>
<keyword evidence="3" id="KW-1185">Reference proteome</keyword>
<reference evidence="2 3" key="1">
    <citation type="submission" date="2020-06" db="EMBL/GenBank/DDBJ databases">
        <title>WGS assembly of Ceratodon purpureus strain R40.</title>
        <authorList>
            <person name="Carey S.B."/>
            <person name="Jenkins J."/>
            <person name="Shu S."/>
            <person name="Lovell J.T."/>
            <person name="Sreedasyam A."/>
            <person name="Maumus F."/>
            <person name="Tiley G.P."/>
            <person name="Fernandez-Pozo N."/>
            <person name="Barry K."/>
            <person name="Chen C."/>
            <person name="Wang M."/>
            <person name="Lipzen A."/>
            <person name="Daum C."/>
            <person name="Saski C.A."/>
            <person name="Payton A.C."/>
            <person name="Mcbreen J.C."/>
            <person name="Conrad R.E."/>
            <person name="Kollar L.M."/>
            <person name="Olsson S."/>
            <person name="Huttunen S."/>
            <person name="Landis J.B."/>
            <person name="Wickett N.J."/>
            <person name="Johnson M.G."/>
            <person name="Rensing S.A."/>
            <person name="Grimwood J."/>
            <person name="Schmutz J."/>
            <person name="Mcdaniel S.F."/>
        </authorList>
    </citation>
    <scope>NUCLEOTIDE SEQUENCE [LARGE SCALE GENOMIC DNA]</scope>
    <source>
        <strain evidence="2 3">R40</strain>
    </source>
</reference>
<dbReference type="EMBL" id="CM026427">
    <property type="protein sequence ID" value="KAG0570036.1"/>
    <property type="molecule type" value="Genomic_DNA"/>
</dbReference>
<feature type="non-terminal residue" evidence="2">
    <location>
        <position position="1"/>
    </location>
</feature>
<name>A0A8T0HE06_CERPU</name>
<gene>
    <name evidence="2" type="ORF">KC19_6G134400</name>
</gene>
<feature type="compositionally biased region" description="Low complexity" evidence="1">
    <location>
        <begin position="87"/>
        <end position="98"/>
    </location>
</feature>
<evidence type="ECO:0000313" key="3">
    <source>
        <dbReference type="Proteomes" id="UP000822688"/>
    </source>
</evidence>
<dbReference type="AlphaFoldDB" id="A0A8T0HE06"/>
<dbReference type="Proteomes" id="UP000822688">
    <property type="component" value="Chromosome 6"/>
</dbReference>